<evidence type="ECO:0000256" key="1">
    <source>
        <dbReference type="SAM" id="MobiDB-lite"/>
    </source>
</evidence>
<dbReference type="OrthoDB" id="6502305at2"/>
<dbReference type="Gene3D" id="2.160.20.10">
    <property type="entry name" value="Single-stranded right-handed beta-helix, Pectin lyase-like"/>
    <property type="match status" value="1"/>
</dbReference>
<dbReference type="Proteomes" id="UP000282311">
    <property type="component" value="Unassembled WGS sequence"/>
</dbReference>
<proteinExistence type="predicted"/>
<dbReference type="InterPro" id="IPR039448">
    <property type="entry name" value="Beta_helix"/>
</dbReference>
<dbReference type="AlphaFoldDB" id="A0A3B0BT25"/>
<dbReference type="SUPFAM" id="SSF51126">
    <property type="entry name" value="Pectin lyase-like"/>
    <property type="match status" value="2"/>
</dbReference>
<accession>A0A3B0BT25</accession>
<evidence type="ECO:0000313" key="3">
    <source>
        <dbReference type="EMBL" id="RKN76072.1"/>
    </source>
</evidence>
<reference evidence="3 4" key="1">
    <citation type="journal article" date="2007" name="Int. J. Syst. Evol. Microbiol.">
        <title>Paenibacillus ginsengarvi sp. nov., isolated from soil from ginseng cultivation.</title>
        <authorList>
            <person name="Yoon M.H."/>
            <person name="Ten L.N."/>
            <person name="Im W.T."/>
        </authorList>
    </citation>
    <scope>NUCLEOTIDE SEQUENCE [LARGE SCALE GENOMIC DNA]</scope>
    <source>
        <strain evidence="3 4">KCTC 13059</strain>
    </source>
</reference>
<evidence type="ECO:0000259" key="2">
    <source>
        <dbReference type="Pfam" id="PF13229"/>
    </source>
</evidence>
<feature type="compositionally biased region" description="Polar residues" evidence="1">
    <location>
        <begin position="12"/>
        <end position="27"/>
    </location>
</feature>
<sequence length="616" mass="65445">MTRNLIAENERNQALSPLSTDSMSGTESADVAGSQHGISRRKLLTMLGAAGVTVAASQLLSAGGTAYADKGGIPNHGAGGGNGNGNNQGGSSSPAVTTSDCIIRVTIAELRSYTSPQPNEQYYVTDAGQEGHFRYDAADATSPDNTGTVLVSTSGARFKRNFDQYTFNASWFGAKGNGVTNDTPALQAAINALPPEGGHLHIPVTNAFYSLETGGLWLSDRSNIHISSTHAILKIKAGVPDTPKLQDSTYTTADNNFTLLYLQNCTNMSIEGLQLNGNISARTAYAASETWQSCLKIKGCTNVVVRDCFITEGMTDGITVTATYQTTPVREAFVSKNILIDSCTVTKCRRNNISLIAQDGVTVSNCMVDEAGTIQGISPKCGIDVEPNPNWGLTSQNIVLRGNTVKRSAGAYQVSFGGAQQHNMLVEGHTIRDSGGTALNIETGRNDPFCTKVIVTNNVFTKNKYGMRVVGKNADLISNNIFLENEQIGIILYSSDGLLITGNKFTRNNYAGIFNSTADVSLKIRCISITNNWFEDNASTAAAHHSCSVKLSVADANSLIIFDSNKQINTASAPLKMKGVVIDAACNAFANGNISRDLLDPLHPHDLFAGVGNQSL</sequence>
<dbReference type="RefSeq" id="WP_120750004.1">
    <property type="nucleotide sequence ID" value="NZ_RBAH01000021.1"/>
</dbReference>
<dbReference type="SMART" id="SM00710">
    <property type="entry name" value="PbH1"/>
    <property type="match status" value="7"/>
</dbReference>
<dbReference type="Pfam" id="PF13229">
    <property type="entry name" value="Beta_helix"/>
    <property type="match status" value="1"/>
</dbReference>
<dbReference type="InterPro" id="IPR011050">
    <property type="entry name" value="Pectin_lyase_fold/virulence"/>
</dbReference>
<dbReference type="PROSITE" id="PS51318">
    <property type="entry name" value="TAT"/>
    <property type="match status" value="1"/>
</dbReference>
<comment type="caution">
    <text evidence="3">The sequence shown here is derived from an EMBL/GenBank/DDBJ whole genome shotgun (WGS) entry which is preliminary data.</text>
</comment>
<dbReference type="NCBIfam" id="TIGR03804">
    <property type="entry name" value="para_beta_helix"/>
    <property type="match status" value="1"/>
</dbReference>
<dbReference type="InterPro" id="IPR006626">
    <property type="entry name" value="PbH1"/>
</dbReference>
<protein>
    <recommendedName>
        <fullName evidence="2">Right handed beta helix domain-containing protein</fullName>
    </recommendedName>
</protein>
<organism evidence="3 4">
    <name type="scientific">Paenibacillus ginsengarvi</name>
    <dbReference type="NCBI Taxonomy" id="400777"/>
    <lineage>
        <taxon>Bacteria</taxon>
        <taxon>Bacillati</taxon>
        <taxon>Bacillota</taxon>
        <taxon>Bacilli</taxon>
        <taxon>Bacillales</taxon>
        <taxon>Paenibacillaceae</taxon>
        <taxon>Paenibacillus</taxon>
    </lineage>
</organism>
<evidence type="ECO:0000313" key="4">
    <source>
        <dbReference type="Proteomes" id="UP000282311"/>
    </source>
</evidence>
<dbReference type="EMBL" id="RBAH01000021">
    <property type="protein sequence ID" value="RKN76072.1"/>
    <property type="molecule type" value="Genomic_DNA"/>
</dbReference>
<feature type="region of interest" description="Disordered" evidence="1">
    <location>
        <begin position="1"/>
        <end position="36"/>
    </location>
</feature>
<feature type="domain" description="Right handed beta helix" evidence="2">
    <location>
        <begin position="422"/>
        <end position="548"/>
    </location>
</feature>
<dbReference type="InterPro" id="IPR012334">
    <property type="entry name" value="Pectin_lyas_fold"/>
</dbReference>
<gene>
    <name evidence="3" type="ORF">D7M11_25070</name>
</gene>
<keyword evidence="4" id="KW-1185">Reference proteome</keyword>
<dbReference type="InterPro" id="IPR022441">
    <property type="entry name" value="Para_beta_helix_rpt-2"/>
</dbReference>
<dbReference type="InterPro" id="IPR006311">
    <property type="entry name" value="TAT_signal"/>
</dbReference>
<name>A0A3B0BT25_9BACL</name>